<dbReference type="OrthoDB" id="9809748at2"/>
<dbReference type="Pfam" id="PF03734">
    <property type="entry name" value="YkuD"/>
    <property type="match status" value="1"/>
</dbReference>
<feature type="chain" id="PRO_5033291443" evidence="8">
    <location>
        <begin position="20"/>
        <end position="180"/>
    </location>
</feature>
<keyword evidence="3" id="KW-0808">Transferase</keyword>
<evidence type="ECO:0000313" key="13">
    <source>
        <dbReference type="Proteomes" id="UP000237423"/>
    </source>
</evidence>
<keyword evidence="4 7" id="KW-0133">Cell shape</keyword>
<dbReference type="PANTHER" id="PTHR36699">
    <property type="entry name" value="LD-TRANSPEPTIDASE"/>
    <property type="match status" value="1"/>
</dbReference>
<dbReference type="GO" id="GO:0008360">
    <property type="term" value="P:regulation of cell shape"/>
    <property type="evidence" value="ECO:0007669"/>
    <property type="project" value="UniProtKB-UniRule"/>
</dbReference>
<evidence type="ECO:0000256" key="7">
    <source>
        <dbReference type="PROSITE-ProRule" id="PRU01373"/>
    </source>
</evidence>
<evidence type="ECO:0000256" key="8">
    <source>
        <dbReference type="SAM" id="SignalP"/>
    </source>
</evidence>
<dbReference type="UniPathway" id="UPA00219"/>
<evidence type="ECO:0000256" key="2">
    <source>
        <dbReference type="ARBA" id="ARBA00005992"/>
    </source>
</evidence>
<comment type="pathway">
    <text evidence="1 7">Cell wall biogenesis; peptidoglycan biosynthesis.</text>
</comment>
<evidence type="ECO:0000256" key="1">
    <source>
        <dbReference type="ARBA" id="ARBA00004752"/>
    </source>
</evidence>
<dbReference type="KEGG" id="mpsy:CEK71_00560"/>
<dbReference type="Proteomes" id="UP000197019">
    <property type="component" value="Chromosome"/>
</dbReference>
<dbReference type="AlphaFoldDB" id="A0A1Z4BTN3"/>
<reference evidence="11 13" key="2">
    <citation type="submission" date="2017-11" db="EMBL/GenBank/DDBJ databases">
        <title>Draft Genome Sequence of Methylobacter psychrotolerans Sph1T, an Obligate Methanotroph from Low-Temperature Environments.</title>
        <authorList>
            <person name="Oshkin I.Y."/>
            <person name="Miroshnikov K."/>
            <person name="Belova S.E."/>
            <person name="Korzhenkov A."/>
            <person name="Toshchakov S.V."/>
            <person name="Dedysh S.N."/>
        </authorList>
    </citation>
    <scope>NUCLEOTIDE SEQUENCE [LARGE SCALE GENOMIC DNA]</scope>
    <source>
        <strain evidence="11 13">Sph1</strain>
    </source>
</reference>
<dbReference type="CDD" id="cd16913">
    <property type="entry name" value="YkuD_like"/>
    <property type="match status" value="1"/>
</dbReference>
<feature type="domain" description="L,D-TPase catalytic" evidence="9">
    <location>
        <begin position="23"/>
        <end position="180"/>
    </location>
</feature>
<dbReference type="PANTHER" id="PTHR36699:SF1">
    <property type="entry name" value="L,D-TRANSPEPTIDASE YAFK-RELATED"/>
    <property type="match status" value="1"/>
</dbReference>
<reference evidence="10 12" key="1">
    <citation type="submission" date="2017-06" db="EMBL/GenBank/DDBJ databases">
        <title>Genome Sequencing of the methanotroph Methylovulum psychrotolerants str. HV10-M2 isolated from a high-altitude environment.</title>
        <authorList>
            <person name="Mateos-Rivera A."/>
        </authorList>
    </citation>
    <scope>NUCLEOTIDE SEQUENCE [LARGE SCALE GENOMIC DNA]</scope>
    <source>
        <strain evidence="10 12">HV10_M2</strain>
    </source>
</reference>
<dbReference type="GO" id="GO:0004180">
    <property type="term" value="F:carboxypeptidase activity"/>
    <property type="evidence" value="ECO:0007669"/>
    <property type="project" value="UniProtKB-ARBA"/>
</dbReference>
<keyword evidence="5 7" id="KW-0573">Peptidoglycan synthesis</keyword>
<keyword evidence="6 7" id="KW-0961">Cell wall biogenesis/degradation</keyword>
<dbReference type="EMBL" id="PGFZ01000002">
    <property type="protein sequence ID" value="POZ52627.1"/>
    <property type="molecule type" value="Genomic_DNA"/>
</dbReference>
<feature type="active site" description="Nucleophile" evidence="7">
    <location>
        <position position="156"/>
    </location>
</feature>
<accession>A0A1Z4BTN3</accession>
<dbReference type="InterPro" id="IPR038063">
    <property type="entry name" value="Transpep_catalytic_dom"/>
</dbReference>
<keyword evidence="12" id="KW-1185">Reference proteome</keyword>
<name>A0A1Z4BTN3_9GAMM</name>
<dbReference type="RefSeq" id="WP_088617557.1">
    <property type="nucleotide sequence ID" value="NZ_CP022129.1"/>
</dbReference>
<comment type="similarity">
    <text evidence="2">Belongs to the YkuD family.</text>
</comment>
<organism evidence="10 12">
    <name type="scientific">Methylovulum psychrotolerans</name>
    <dbReference type="NCBI Taxonomy" id="1704499"/>
    <lineage>
        <taxon>Bacteria</taxon>
        <taxon>Pseudomonadati</taxon>
        <taxon>Pseudomonadota</taxon>
        <taxon>Gammaproteobacteria</taxon>
        <taxon>Methylococcales</taxon>
        <taxon>Methylococcaceae</taxon>
        <taxon>Methylovulum</taxon>
    </lineage>
</organism>
<evidence type="ECO:0000256" key="4">
    <source>
        <dbReference type="ARBA" id="ARBA00022960"/>
    </source>
</evidence>
<evidence type="ECO:0000256" key="3">
    <source>
        <dbReference type="ARBA" id="ARBA00022679"/>
    </source>
</evidence>
<dbReference type="Proteomes" id="UP000237423">
    <property type="component" value="Unassembled WGS sequence"/>
</dbReference>
<dbReference type="SUPFAM" id="SSF141523">
    <property type="entry name" value="L,D-transpeptidase catalytic domain-like"/>
    <property type="match status" value="1"/>
</dbReference>
<feature type="signal peptide" evidence="8">
    <location>
        <begin position="1"/>
        <end position="19"/>
    </location>
</feature>
<dbReference type="EMBL" id="CP022129">
    <property type="protein sequence ID" value="ASF44674.1"/>
    <property type="molecule type" value="Genomic_DNA"/>
</dbReference>
<evidence type="ECO:0000313" key="12">
    <source>
        <dbReference type="Proteomes" id="UP000197019"/>
    </source>
</evidence>
<proteinExistence type="inferred from homology"/>
<feature type="active site" description="Proton donor/acceptor" evidence="7">
    <location>
        <position position="137"/>
    </location>
</feature>
<dbReference type="PROSITE" id="PS52029">
    <property type="entry name" value="LD_TPASE"/>
    <property type="match status" value="1"/>
</dbReference>
<dbReference type="GO" id="GO:0016740">
    <property type="term" value="F:transferase activity"/>
    <property type="evidence" value="ECO:0007669"/>
    <property type="project" value="UniProtKB-KW"/>
</dbReference>
<evidence type="ECO:0000256" key="6">
    <source>
        <dbReference type="ARBA" id="ARBA00023316"/>
    </source>
</evidence>
<gene>
    <name evidence="11" type="ORF">AADEFJLK_01231</name>
    <name evidence="10" type="ORF">CEK71_00560</name>
</gene>
<evidence type="ECO:0000313" key="10">
    <source>
        <dbReference type="EMBL" id="ASF44674.1"/>
    </source>
</evidence>
<dbReference type="GO" id="GO:0071555">
    <property type="term" value="P:cell wall organization"/>
    <property type="evidence" value="ECO:0007669"/>
    <property type="project" value="UniProtKB-UniRule"/>
</dbReference>
<evidence type="ECO:0000256" key="5">
    <source>
        <dbReference type="ARBA" id="ARBA00022984"/>
    </source>
</evidence>
<protein>
    <submittedName>
        <fullName evidence="10">L,D-transpeptidase</fullName>
    </submittedName>
</protein>
<dbReference type="GO" id="GO:0009252">
    <property type="term" value="P:peptidoglycan biosynthetic process"/>
    <property type="evidence" value="ECO:0007669"/>
    <property type="project" value="UniProtKB-UniPathway"/>
</dbReference>
<evidence type="ECO:0000313" key="11">
    <source>
        <dbReference type="EMBL" id="POZ52627.1"/>
    </source>
</evidence>
<sequence length="180" mass="19928">MLRIFSLVCCSFFSVVVSANDDVWLLVDTKARKIEVKKGEHTIETIDKIAIGRGGAGTKAYRGDNITPHGSYKIGWVGEKSSFRRFFGLTYPSVDDAQKAFQRHVIDEPTYYRIVSAHMNNEIPPQNTPLGGQIGIHGLGSADERVHTLFDWTHGCIALTNGQIDHLSQLVDTGTVVKIK</sequence>
<dbReference type="Gene3D" id="2.40.440.10">
    <property type="entry name" value="L,D-transpeptidase catalytic domain-like"/>
    <property type="match status" value="1"/>
</dbReference>
<evidence type="ECO:0000259" key="9">
    <source>
        <dbReference type="PROSITE" id="PS52029"/>
    </source>
</evidence>
<keyword evidence="8" id="KW-0732">Signal</keyword>
<dbReference type="InterPro" id="IPR005490">
    <property type="entry name" value="LD_TPept_cat_dom"/>
</dbReference>